<dbReference type="GO" id="GO:0000156">
    <property type="term" value="F:phosphorelay response regulator activity"/>
    <property type="evidence" value="ECO:0007669"/>
    <property type="project" value="InterPro"/>
</dbReference>
<dbReference type="Pfam" id="PF04397">
    <property type="entry name" value="LytTR"/>
    <property type="match status" value="1"/>
</dbReference>
<sequence length="245" mass="29062">MCLVDFSYLIIDSNAARSLQIRHFMEEYQELAYLEDARTTNEGLNAILKYKPDLVIMNLDQEAQTRFEMCRELPQYLDNAPLIIGVATSTDHAYQAVKHQFFDYWLYPYNEYDIRKTVLKLKKRLPKPEAAPTLLLQSYKDYQYLDTSEILYLQADNNTTDFIMRDGSRISAYKTLKTFENQLPDNFIRVHQSYILNRDYVSRIHYGKNRCFLKHIQTELPFSRGYRNNVDALKTLLTQRALHRD</sequence>
<dbReference type="PANTHER" id="PTHR37299">
    <property type="entry name" value="TRANSCRIPTIONAL REGULATOR-RELATED"/>
    <property type="match status" value="1"/>
</dbReference>
<dbReference type="STRING" id="400055.SAMN04490243_1695"/>
<dbReference type="InterPro" id="IPR001789">
    <property type="entry name" value="Sig_transdc_resp-reg_receiver"/>
</dbReference>
<evidence type="ECO:0000313" key="4">
    <source>
        <dbReference type="EMBL" id="SFR45379.1"/>
    </source>
</evidence>
<dbReference type="PROSITE" id="PS50930">
    <property type="entry name" value="HTH_LYTTR"/>
    <property type="match status" value="1"/>
</dbReference>
<dbReference type="InterPro" id="IPR046947">
    <property type="entry name" value="LytR-like"/>
</dbReference>
<keyword evidence="5" id="KW-1185">Reference proteome</keyword>
<evidence type="ECO:0000256" key="1">
    <source>
        <dbReference type="PROSITE-ProRule" id="PRU00169"/>
    </source>
</evidence>
<name>A0A1I6GTF4_9FLAO</name>
<evidence type="ECO:0000313" key="5">
    <source>
        <dbReference type="Proteomes" id="UP000199534"/>
    </source>
</evidence>
<dbReference type="SUPFAM" id="SSF52172">
    <property type="entry name" value="CheY-like"/>
    <property type="match status" value="1"/>
</dbReference>
<dbReference type="Gene3D" id="3.40.50.2300">
    <property type="match status" value="1"/>
</dbReference>
<dbReference type="EMBL" id="FOYQ01000002">
    <property type="protein sequence ID" value="SFR45379.1"/>
    <property type="molecule type" value="Genomic_DNA"/>
</dbReference>
<accession>A0A1I6GTF4</accession>
<gene>
    <name evidence="4" type="ORF">SAMN04490243_1695</name>
</gene>
<dbReference type="AlphaFoldDB" id="A0A1I6GTF4"/>
<dbReference type="SMART" id="SM00850">
    <property type="entry name" value="LytTR"/>
    <property type="match status" value="1"/>
</dbReference>
<reference evidence="4 5" key="1">
    <citation type="submission" date="2016-10" db="EMBL/GenBank/DDBJ databases">
        <authorList>
            <person name="de Groot N.N."/>
        </authorList>
    </citation>
    <scope>NUCLEOTIDE SEQUENCE [LARGE SCALE GENOMIC DNA]</scope>
    <source>
        <strain evidence="4 5">DSM 21019</strain>
    </source>
</reference>
<dbReference type="Proteomes" id="UP000199534">
    <property type="component" value="Unassembled WGS sequence"/>
</dbReference>
<proteinExistence type="predicted"/>
<feature type="domain" description="HTH LytTR-type" evidence="3">
    <location>
        <begin position="134"/>
        <end position="236"/>
    </location>
</feature>
<dbReference type="GO" id="GO:0003677">
    <property type="term" value="F:DNA binding"/>
    <property type="evidence" value="ECO:0007669"/>
    <property type="project" value="UniProtKB-KW"/>
</dbReference>
<dbReference type="InterPro" id="IPR007492">
    <property type="entry name" value="LytTR_DNA-bd_dom"/>
</dbReference>
<feature type="domain" description="Response regulatory" evidence="2">
    <location>
        <begin position="7"/>
        <end position="122"/>
    </location>
</feature>
<comment type="caution">
    <text evidence="1">Lacks conserved residue(s) required for the propagation of feature annotation.</text>
</comment>
<dbReference type="Gene3D" id="2.40.50.1020">
    <property type="entry name" value="LytTr DNA-binding domain"/>
    <property type="match status" value="1"/>
</dbReference>
<protein>
    <submittedName>
        <fullName evidence="4">DNA-binding response regulator, LytR/AlgR family</fullName>
    </submittedName>
</protein>
<dbReference type="InterPro" id="IPR011006">
    <property type="entry name" value="CheY-like_superfamily"/>
</dbReference>
<dbReference type="PROSITE" id="PS50110">
    <property type="entry name" value="RESPONSE_REGULATORY"/>
    <property type="match status" value="1"/>
</dbReference>
<organism evidence="4 5">
    <name type="scientific">Robiginitalea myxolifaciens</name>
    <dbReference type="NCBI Taxonomy" id="400055"/>
    <lineage>
        <taxon>Bacteria</taxon>
        <taxon>Pseudomonadati</taxon>
        <taxon>Bacteroidota</taxon>
        <taxon>Flavobacteriia</taxon>
        <taxon>Flavobacteriales</taxon>
        <taxon>Flavobacteriaceae</taxon>
        <taxon>Robiginitalea</taxon>
    </lineage>
</organism>
<keyword evidence="4" id="KW-0238">DNA-binding</keyword>
<evidence type="ECO:0000259" key="2">
    <source>
        <dbReference type="PROSITE" id="PS50110"/>
    </source>
</evidence>
<dbReference type="PANTHER" id="PTHR37299:SF1">
    <property type="entry name" value="STAGE 0 SPORULATION PROTEIN A HOMOLOG"/>
    <property type="match status" value="1"/>
</dbReference>
<evidence type="ECO:0000259" key="3">
    <source>
        <dbReference type="PROSITE" id="PS50930"/>
    </source>
</evidence>